<comment type="caution">
    <text evidence="5">The sequence shown here is derived from an EMBL/GenBank/DDBJ whole genome shotgun (WGS) entry which is preliminary data.</text>
</comment>
<keyword evidence="1" id="KW-0805">Transcription regulation</keyword>
<feature type="domain" description="HTH gntR-type" evidence="4">
    <location>
        <begin position="18"/>
        <end position="86"/>
    </location>
</feature>
<name>A0A7W2EPN6_9BURK</name>
<dbReference type="SMART" id="SM00895">
    <property type="entry name" value="FCD"/>
    <property type="match status" value="1"/>
</dbReference>
<dbReference type="Gene3D" id="1.20.120.530">
    <property type="entry name" value="GntR ligand-binding domain-like"/>
    <property type="match status" value="1"/>
</dbReference>
<dbReference type="PROSITE" id="PS50949">
    <property type="entry name" value="HTH_GNTR"/>
    <property type="match status" value="1"/>
</dbReference>
<dbReference type="GO" id="GO:0003700">
    <property type="term" value="F:DNA-binding transcription factor activity"/>
    <property type="evidence" value="ECO:0007669"/>
    <property type="project" value="InterPro"/>
</dbReference>
<dbReference type="EMBL" id="JACEZT010000002">
    <property type="protein sequence ID" value="MBA5636346.1"/>
    <property type="molecule type" value="Genomic_DNA"/>
</dbReference>
<dbReference type="PANTHER" id="PTHR43537">
    <property type="entry name" value="TRANSCRIPTIONAL REGULATOR, GNTR FAMILY"/>
    <property type="match status" value="1"/>
</dbReference>
<dbReference type="SUPFAM" id="SSF48008">
    <property type="entry name" value="GntR ligand-binding domain-like"/>
    <property type="match status" value="1"/>
</dbReference>
<dbReference type="PRINTS" id="PR00035">
    <property type="entry name" value="HTHGNTR"/>
</dbReference>
<proteinExistence type="predicted"/>
<protein>
    <submittedName>
        <fullName evidence="5">FadR family transcriptional regulator</fullName>
    </submittedName>
</protein>
<dbReference type="PANTHER" id="PTHR43537:SF5">
    <property type="entry name" value="UXU OPERON TRANSCRIPTIONAL REGULATOR"/>
    <property type="match status" value="1"/>
</dbReference>
<evidence type="ECO:0000256" key="1">
    <source>
        <dbReference type="ARBA" id="ARBA00023015"/>
    </source>
</evidence>
<keyword evidence="6" id="KW-1185">Reference proteome</keyword>
<evidence type="ECO:0000256" key="3">
    <source>
        <dbReference type="ARBA" id="ARBA00023163"/>
    </source>
</evidence>
<keyword evidence="3" id="KW-0804">Transcription</keyword>
<dbReference type="InterPro" id="IPR011711">
    <property type="entry name" value="GntR_C"/>
</dbReference>
<dbReference type="RefSeq" id="WP_182160483.1">
    <property type="nucleotide sequence ID" value="NZ_JACEZT010000002.1"/>
</dbReference>
<dbReference type="GO" id="GO:0003677">
    <property type="term" value="F:DNA binding"/>
    <property type="evidence" value="ECO:0007669"/>
    <property type="project" value="UniProtKB-KW"/>
</dbReference>
<evidence type="ECO:0000256" key="2">
    <source>
        <dbReference type="ARBA" id="ARBA00023125"/>
    </source>
</evidence>
<keyword evidence="2" id="KW-0238">DNA-binding</keyword>
<dbReference type="CDD" id="cd07377">
    <property type="entry name" value="WHTH_GntR"/>
    <property type="match status" value="1"/>
</dbReference>
<dbReference type="InterPro" id="IPR036390">
    <property type="entry name" value="WH_DNA-bd_sf"/>
</dbReference>
<dbReference type="Pfam" id="PF00392">
    <property type="entry name" value="GntR"/>
    <property type="match status" value="1"/>
</dbReference>
<sequence>MSHTVPVPLFVPRNKKPRNLAQGVVESVTARIRSGDCKPGDKLPAESDIMEQHGVSRTVVREAISHLQAAGLVQTRHGVGTFVLAPQPARLSVAAGAVHSLPDLLAVLELRMSVETEAAWLAATRRSAQQVAQMEAALRRILSGAALPGVSEEAEQRFHLLIAEATGNRYFIDLMTDLGQAIIPRAHLAPDQLSRLSQGAAGDCLQRIYREHEDIYYAIERQDPEAARAAMRTNLCNCRERLRRAQAIDGAPATV</sequence>
<accession>A0A7W2EPN6</accession>
<dbReference type="SUPFAM" id="SSF46785">
    <property type="entry name" value="Winged helix' DNA-binding domain"/>
    <property type="match status" value="1"/>
</dbReference>
<dbReference type="Proteomes" id="UP000534388">
    <property type="component" value="Unassembled WGS sequence"/>
</dbReference>
<organism evidence="5 6">
    <name type="scientific">Rugamonas brunnea</name>
    <dbReference type="NCBI Taxonomy" id="2758569"/>
    <lineage>
        <taxon>Bacteria</taxon>
        <taxon>Pseudomonadati</taxon>
        <taxon>Pseudomonadota</taxon>
        <taxon>Betaproteobacteria</taxon>
        <taxon>Burkholderiales</taxon>
        <taxon>Oxalobacteraceae</taxon>
        <taxon>Telluria group</taxon>
        <taxon>Rugamonas</taxon>
    </lineage>
</organism>
<dbReference type="InterPro" id="IPR036388">
    <property type="entry name" value="WH-like_DNA-bd_sf"/>
</dbReference>
<gene>
    <name evidence="5" type="ORF">H3H37_04690</name>
</gene>
<reference evidence="5 6" key="1">
    <citation type="submission" date="2020-07" db="EMBL/GenBank/DDBJ databases">
        <title>Novel species isolated from subtropical streams in China.</title>
        <authorList>
            <person name="Lu H."/>
        </authorList>
    </citation>
    <scope>NUCLEOTIDE SEQUENCE [LARGE SCALE GENOMIC DNA]</scope>
    <source>
        <strain evidence="5 6">LX20W</strain>
    </source>
</reference>
<dbReference type="SMART" id="SM00345">
    <property type="entry name" value="HTH_GNTR"/>
    <property type="match status" value="1"/>
</dbReference>
<evidence type="ECO:0000259" key="4">
    <source>
        <dbReference type="PROSITE" id="PS50949"/>
    </source>
</evidence>
<evidence type="ECO:0000313" key="6">
    <source>
        <dbReference type="Proteomes" id="UP000534388"/>
    </source>
</evidence>
<evidence type="ECO:0000313" key="5">
    <source>
        <dbReference type="EMBL" id="MBA5636346.1"/>
    </source>
</evidence>
<dbReference type="Pfam" id="PF07729">
    <property type="entry name" value="FCD"/>
    <property type="match status" value="1"/>
</dbReference>
<dbReference type="InterPro" id="IPR000524">
    <property type="entry name" value="Tscrpt_reg_HTH_GntR"/>
</dbReference>
<dbReference type="InterPro" id="IPR008920">
    <property type="entry name" value="TF_FadR/GntR_C"/>
</dbReference>
<dbReference type="Gene3D" id="1.10.10.10">
    <property type="entry name" value="Winged helix-like DNA-binding domain superfamily/Winged helix DNA-binding domain"/>
    <property type="match status" value="1"/>
</dbReference>
<dbReference type="AlphaFoldDB" id="A0A7W2EPN6"/>